<feature type="region of interest" description="Disordered" evidence="1">
    <location>
        <begin position="1"/>
        <end position="32"/>
    </location>
</feature>
<dbReference type="InterPro" id="IPR013103">
    <property type="entry name" value="RVT_2"/>
</dbReference>
<evidence type="ECO:0000313" key="3">
    <source>
        <dbReference type="EMBL" id="CAH0107982.1"/>
    </source>
</evidence>
<feature type="region of interest" description="Disordered" evidence="1">
    <location>
        <begin position="71"/>
        <end position="99"/>
    </location>
</feature>
<accession>A0A8J2RR39</accession>
<dbReference type="Proteomes" id="UP000789390">
    <property type="component" value="Unassembled WGS sequence"/>
</dbReference>
<gene>
    <name evidence="3" type="ORF">DGAL_LOCUS11328</name>
</gene>
<dbReference type="Pfam" id="PF07727">
    <property type="entry name" value="RVT_2"/>
    <property type="match status" value="1"/>
</dbReference>
<keyword evidence="4" id="KW-1185">Reference proteome</keyword>
<name>A0A8J2RR39_9CRUS</name>
<feature type="compositionally biased region" description="Polar residues" evidence="1">
    <location>
        <begin position="84"/>
        <end position="93"/>
    </location>
</feature>
<protein>
    <recommendedName>
        <fullName evidence="2">Reverse transcriptase Ty1/copia-type domain-containing protein</fullName>
    </recommendedName>
</protein>
<reference evidence="3" key="1">
    <citation type="submission" date="2021-11" db="EMBL/GenBank/DDBJ databases">
        <authorList>
            <person name="Schell T."/>
        </authorList>
    </citation>
    <scope>NUCLEOTIDE SEQUENCE</scope>
    <source>
        <strain evidence="3">M5</strain>
    </source>
</reference>
<sequence length="227" mass="25556">MARILSVNVSKPLLKEPQTDEPAFHESDLNEVSTDINIPQEISIPLDDAKKEGAIINNEAVDEEIVYDASPNASNASPRVHSGHQVNSKGTRQSARRPKLSDRYLQYRQSIAKQAIFFGVPTKTSKSRPVEPSSYLEAISCADSEFWIPAIIEEYESLIQNNTWNLCQLPPGRKAIQGKWVLKYKPGFKSTPPRYKPRFVIKGYSQIQGLDYTETYAPVAKHYSLFA</sequence>
<evidence type="ECO:0000256" key="1">
    <source>
        <dbReference type="SAM" id="MobiDB-lite"/>
    </source>
</evidence>
<dbReference type="AlphaFoldDB" id="A0A8J2RR39"/>
<feature type="compositionally biased region" description="Basic and acidic residues" evidence="1">
    <location>
        <begin position="13"/>
        <end position="28"/>
    </location>
</feature>
<evidence type="ECO:0000259" key="2">
    <source>
        <dbReference type="Pfam" id="PF07727"/>
    </source>
</evidence>
<evidence type="ECO:0000313" key="4">
    <source>
        <dbReference type="Proteomes" id="UP000789390"/>
    </source>
</evidence>
<dbReference type="OrthoDB" id="430476at2759"/>
<dbReference type="EMBL" id="CAKKLH010000281">
    <property type="protein sequence ID" value="CAH0107982.1"/>
    <property type="molecule type" value="Genomic_DNA"/>
</dbReference>
<proteinExistence type="predicted"/>
<feature type="domain" description="Reverse transcriptase Ty1/copia-type" evidence="2">
    <location>
        <begin position="161"/>
        <end position="223"/>
    </location>
</feature>
<organism evidence="3 4">
    <name type="scientific">Daphnia galeata</name>
    <dbReference type="NCBI Taxonomy" id="27404"/>
    <lineage>
        <taxon>Eukaryota</taxon>
        <taxon>Metazoa</taxon>
        <taxon>Ecdysozoa</taxon>
        <taxon>Arthropoda</taxon>
        <taxon>Crustacea</taxon>
        <taxon>Branchiopoda</taxon>
        <taxon>Diplostraca</taxon>
        <taxon>Cladocera</taxon>
        <taxon>Anomopoda</taxon>
        <taxon>Daphniidae</taxon>
        <taxon>Daphnia</taxon>
    </lineage>
</organism>
<comment type="caution">
    <text evidence="3">The sequence shown here is derived from an EMBL/GenBank/DDBJ whole genome shotgun (WGS) entry which is preliminary data.</text>
</comment>